<evidence type="ECO:0000259" key="5">
    <source>
        <dbReference type="Pfam" id="PF04677"/>
    </source>
</evidence>
<feature type="compositionally biased region" description="Basic and acidic residues" evidence="3">
    <location>
        <begin position="211"/>
        <end position="224"/>
    </location>
</feature>
<dbReference type="AlphaFoldDB" id="A0A6A4G7B9"/>
<evidence type="ECO:0000313" key="8">
    <source>
        <dbReference type="EMBL" id="KAE9355578.1"/>
    </source>
</evidence>
<reference evidence="8 10" key="1">
    <citation type="submission" date="2018-08" db="EMBL/GenBank/DDBJ databases">
        <title>Genomic investigation of the strawberry pathogen Phytophthora fragariae indicates pathogenicity is determined by transcriptional variation in three key races.</title>
        <authorList>
            <person name="Adams T.M."/>
            <person name="Armitage A.D."/>
            <person name="Sobczyk M.K."/>
            <person name="Bates H.J."/>
            <person name="Dunwell J.M."/>
            <person name="Nellist C.F."/>
            <person name="Harrison R.J."/>
        </authorList>
    </citation>
    <scope>NUCLEOTIDE SEQUENCE [LARGE SCALE GENOMIC DNA]</scope>
    <source>
        <strain evidence="7 9">SCRP249</strain>
        <strain evidence="6 11">SCRP324</strain>
        <strain evidence="8 10">SCRP333</strain>
    </source>
</reference>
<feature type="compositionally biased region" description="Polar residues" evidence="3">
    <location>
        <begin position="256"/>
        <end position="271"/>
    </location>
</feature>
<accession>A0A6A4G7B9</accession>
<dbReference type="GO" id="GO:0071014">
    <property type="term" value="C:post-mRNA release spliceosomal complex"/>
    <property type="evidence" value="ECO:0007669"/>
    <property type="project" value="TreeGrafter"/>
</dbReference>
<dbReference type="PANTHER" id="PTHR12072">
    <property type="entry name" value="CWF19, CELL CYCLE CONTROL PROTEIN"/>
    <property type="match status" value="1"/>
</dbReference>
<name>A0A6A4G7B9_9STRA</name>
<feature type="compositionally biased region" description="Basic and acidic residues" evidence="3">
    <location>
        <begin position="418"/>
        <end position="434"/>
    </location>
</feature>
<dbReference type="PANTHER" id="PTHR12072:SF5">
    <property type="entry name" value="CWF19-LIKE PROTEIN 2"/>
    <property type="match status" value="1"/>
</dbReference>
<dbReference type="Proteomes" id="UP000434957">
    <property type="component" value="Unassembled WGS sequence"/>
</dbReference>
<dbReference type="Proteomes" id="UP000429607">
    <property type="component" value="Unassembled WGS sequence"/>
</dbReference>
<proteinExistence type="inferred from homology"/>
<dbReference type="SUPFAM" id="SSF54197">
    <property type="entry name" value="HIT-like"/>
    <property type="match status" value="1"/>
</dbReference>
<evidence type="ECO:0000256" key="2">
    <source>
        <dbReference type="SAM" id="Coils"/>
    </source>
</evidence>
<evidence type="ECO:0000259" key="4">
    <source>
        <dbReference type="Pfam" id="PF04676"/>
    </source>
</evidence>
<feature type="compositionally biased region" description="Polar residues" evidence="3">
    <location>
        <begin position="467"/>
        <end position="482"/>
    </location>
</feature>
<feature type="compositionally biased region" description="Basic and acidic residues" evidence="3">
    <location>
        <begin position="278"/>
        <end position="296"/>
    </location>
</feature>
<dbReference type="EMBL" id="QXFV01000093">
    <property type="protein sequence ID" value="KAE9050129.1"/>
    <property type="molecule type" value="Genomic_DNA"/>
</dbReference>
<comment type="caution">
    <text evidence="8">The sequence shown here is derived from an EMBL/GenBank/DDBJ whole genome shotgun (WGS) entry which is preliminary data.</text>
</comment>
<dbReference type="InterPro" id="IPR040194">
    <property type="entry name" value="Cwf19-like"/>
</dbReference>
<sequence>MSSLLQGLTFVRRSEGDEKDPRRPKKDKNNKKKKDKKHKRKHKSKRGEYSSEEEEEEEKEEKDEKKKHTDSTQERAALPRDEWMSMSFMQSEVEPVEQIKTKEELQAEAKQKKFQEEIDAGMREPVTGMVYGLYDPKNPDAPPTVSSKLIEGGEEEKKEENDGGNEEEMPLFGDGGASWRAKMLKRAQDRARASGVALEELVGERFGSVSELKESARGSARENAHLQYKRHRVEDEKDGRVKRTLEIGRDAKDKTLLSNYSSRVQRSVTQTLEEENERGEGSHRKKDRSCTRRGNQDDEEEEPIDYDKLPDFEDRGARKGASRRDDRHRSRPREDRNSRRSDSRRQKHSRSRSRSRARGEHSKRPRRSDRCSRSRSRDRLRSSISRDATSPRSQKTERDQQGRSVPSKMEKQSPQSAAEEKKIPPPRVIDEAKKKLEAERLQLEKRNAFLYGSKKSAASTEAGVLEASTTLASERNGSSDTVNAKVPGSPTKRFVSAPSARSDAGKEDEKTELNKLAAKALRAQMMGKTALFRKLTEQLNELEAKLEREKTAAAVPHFEAIAGALPPLEKEDMRYGSRKGKKKGADPMDVSGPDVAASLEELVREERMSSARVGQGSMDSIHARNIVRLGSRYKGTEVNAQNLSSGFDEEDQVDMKMLQKPGSNLTRRAQAQREHALAVNDTKKWDERTQKCQLCMKSPAFKKHLMLSLGEFCYLAVPNRPRLHPGHCVIVPIDHTCSAVQADEQVNEEITRFQDSLLRMCEKQYGTSMVFIEQTSAPHRKRHTVIECIPVDFELAMDTPLYFKQELMQADGEWGSHKPIIDTSKGGIKSHVPPTFSYFHIEWRTREGRGGYAHVIEDEAEFPRDFGVNVVAGMLGVTPPKYGRREGGNRRSMESEKQEVLSFLKDWEAFDWTQDLDGGEIKPQR</sequence>
<feature type="domain" description="Cwf19-like C-terminal" evidence="5">
    <location>
        <begin position="680"/>
        <end position="804"/>
    </location>
</feature>
<evidence type="ECO:0000313" key="10">
    <source>
        <dbReference type="Proteomes" id="UP000434957"/>
    </source>
</evidence>
<dbReference type="InterPro" id="IPR006768">
    <property type="entry name" value="Cwf19-like_C_dom-1"/>
</dbReference>
<dbReference type="EMBL" id="QXFU01000099">
    <property type="protein sequence ID" value="KAE9044371.1"/>
    <property type="molecule type" value="Genomic_DNA"/>
</dbReference>
<organism evidence="8 10">
    <name type="scientific">Phytophthora rubi</name>
    <dbReference type="NCBI Taxonomy" id="129364"/>
    <lineage>
        <taxon>Eukaryota</taxon>
        <taxon>Sar</taxon>
        <taxon>Stramenopiles</taxon>
        <taxon>Oomycota</taxon>
        <taxon>Peronosporomycetes</taxon>
        <taxon>Peronosporales</taxon>
        <taxon>Peronosporaceae</taxon>
        <taxon>Phytophthora</taxon>
    </lineage>
</organism>
<feature type="compositionally biased region" description="Acidic residues" evidence="3">
    <location>
        <begin position="50"/>
        <end position="61"/>
    </location>
</feature>
<feature type="region of interest" description="Disordered" evidence="3">
    <location>
        <begin position="207"/>
        <end position="434"/>
    </location>
</feature>
<evidence type="ECO:0000256" key="1">
    <source>
        <dbReference type="ARBA" id="ARBA00006795"/>
    </source>
</evidence>
<evidence type="ECO:0000313" key="6">
    <source>
        <dbReference type="EMBL" id="KAE9044371.1"/>
    </source>
</evidence>
<gene>
    <name evidence="7" type="ORF">PR001_g2672</name>
    <name evidence="6" type="ORF">PR002_g2828</name>
    <name evidence="8" type="ORF">PR003_g2767</name>
</gene>
<dbReference type="OrthoDB" id="2113965at2759"/>
<dbReference type="Proteomes" id="UP000435112">
    <property type="component" value="Unassembled WGS sequence"/>
</dbReference>
<evidence type="ECO:0000313" key="7">
    <source>
        <dbReference type="EMBL" id="KAE9050129.1"/>
    </source>
</evidence>
<evidence type="ECO:0000313" key="9">
    <source>
        <dbReference type="Proteomes" id="UP000429607"/>
    </source>
</evidence>
<keyword evidence="10" id="KW-1185">Reference proteome</keyword>
<evidence type="ECO:0000313" key="11">
    <source>
        <dbReference type="Proteomes" id="UP000435112"/>
    </source>
</evidence>
<dbReference type="InterPro" id="IPR006767">
    <property type="entry name" value="Cwf19-like_C_dom-2"/>
</dbReference>
<feature type="compositionally biased region" description="Basic and acidic residues" evidence="3">
    <location>
        <begin position="232"/>
        <end position="255"/>
    </location>
</feature>
<feature type="domain" description="Cwf19-like protein C-terminal" evidence="4">
    <location>
        <begin position="813"/>
        <end position="913"/>
    </location>
</feature>
<dbReference type="InterPro" id="IPR036265">
    <property type="entry name" value="HIT-like_sf"/>
</dbReference>
<feature type="region of interest" description="Disordered" evidence="3">
    <location>
        <begin position="1"/>
        <end position="85"/>
    </location>
</feature>
<feature type="compositionally biased region" description="Basic residues" evidence="3">
    <location>
        <begin position="22"/>
        <end position="45"/>
    </location>
</feature>
<evidence type="ECO:0008006" key="12">
    <source>
        <dbReference type="Google" id="ProtNLM"/>
    </source>
</evidence>
<feature type="coiled-coil region" evidence="2">
    <location>
        <begin position="525"/>
        <end position="552"/>
    </location>
</feature>
<feature type="compositionally biased region" description="Basic residues" evidence="3">
    <location>
        <begin position="345"/>
        <end position="356"/>
    </location>
</feature>
<protein>
    <recommendedName>
        <fullName evidence="12">CWF19-like protein 2</fullName>
    </recommendedName>
</protein>
<keyword evidence="2" id="KW-0175">Coiled coil</keyword>
<feature type="compositionally biased region" description="Basic and acidic residues" evidence="3">
    <location>
        <begin position="305"/>
        <end position="344"/>
    </location>
</feature>
<comment type="similarity">
    <text evidence="1">Belongs to the CWF19 family.</text>
</comment>
<dbReference type="Pfam" id="PF04676">
    <property type="entry name" value="CwfJ_C_2"/>
    <property type="match status" value="1"/>
</dbReference>
<dbReference type="EMBL" id="QXFT01000090">
    <property type="protein sequence ID" value="KAE9355578.1"/>
    <property type="molecule type" value="Genomic_DNA"/>
</dbReference>
<feature type="compositionally biased region" description="Basic and acidic residues" evidence="3">
    <location>
        <begin position="357"/>
        <end position="381"/>
    </location>
</feature>
<dbReference type="Pfam" id="PF04677">
    <property type="entry name" value="CwfJ_C_1"/>
    <property type="match status" value="1"/>
</dbReference>
<feature type="region of interest" description="Disordered" evidence="3">
    <location>
        <begin position="446"/>
        <end position="511"/>
    </location>
</feature>
<feature type="region of interest" description="Disordered" evidence="3">
    <location>
        <begin position="131"/>
        <end position="175"/>
    </location>
</feature>
<evidence type="ECO:0000256" key="3">
    <source>
        <dbReference type="SAM" id="MobiDB-lite"/>
    </source>
</evidence>
<feature type="compositionally biased region" description="Basic and acidic residues" evidence="3">
    <location>
        <begin position="12"/>
        <end position="21"/>
    </location>
</feature>
<feature type="compositionally biased region" description="Basic and acidic residues" evidence="3">
    <location>
        <begin position="62"/>
        <end position="83"/>
    </location>
</feature>
<dbReference type="GO" id="GO:0000398">
    <property type="term" value="P:mRNA splicing, via spliceosome"/>
    <property type="evidence" value="ECO:0007669"/>
    <property type="project" value="TreeGrafter"/>
</dbReference>